<proteinExistence type="predicted"/>
<sequence>MDGWWLRRWVLMTWMDIISNVLWVLLLGGLDEVVLRRGPIEMIPPSMSLHLMVDGEGDEVGKVSQGWGEGRCLRAARIIGGRGKDETTKTELDRSRIVEVGHDGLKMECRAEFQYELEILRLDNLKEEPPRVIRQEGSDRVSQIESVQVRPSQCSGPYLGVEPVMSKIVPPGVPRETRGKGASDIRLTPVFLGRVGVQCRVAQSCLVSFTSPTPVCGSPCPFSSTALSHGHGYLSHPLLRKNLCLVFTRPYCTAVSPTVVCTLACTWLCGWENPMFQDLASRLDVKN</sequence>
<evidence type="ECO:0000313" key="2">
    <source>
        <dbReference type="Proteomes" id="UP000239757"/>
    </source>
</evidence>
<gene>
    <name evidence="1" type="ORF">GOBAR_AA04653</name>
</gene>
<organism evidence="1 2">
    <name type="scientific">Gossypium barbadense</name>
    <name type="common">Sea Island cotton</name>
    <name type="synonym">Hibiscus barbadensis</name>
    <dbReference type="NCBI Taxonomy" id="3634"/>
    <lineage>
        <taxon>Eukaryota</taxon>
        <taxon>Viridiplantae</taxon>
        <taxon>Streptophyta</taxon>
        <taxon>Embryophyta</taxon>
        <taxon>Tracheophyta</taxon>
        <taxon>Spermatophyta</taxon>
        <taxon>Magnoliopsida</taxon>
        <taxon>eudicotyledons</taxon>
        <taxon>Gunneridae</taxon>
        <taxon>Pentapetalae</taxon>
        <taxon>rosids</taxon>
        <taxon>malvids</taxon>
        <taxon>Malvales</taxon>
        <taxon>Malvaceae</taxon>
        <taxon>Malvoideae</taxon>
        <taxon>Gossypium</taxon>
    </lineage>
</organism>
<reference evidence="1 2" key="1">
    <citation type="submission" date="2015-01" db="EMBL/GenBank/DDBJ databases">
        <title>Genome of allotetraploid Gossypium barbadense reveals genomic plasticity and fiber elongation in cotton evolution.</title>
        <authorList>
            <person name="Chen X."/>
            <person name="Liu X."/>
            <person name="Zhao B."/>
            <person name="Zheng H."/>
            <person name="Hu Y."/>
            <person name="Lu G."/>
            <person name="Yang C."/>
            <person name="Chen J."/>
            <person name="Shan C."/>
            <person name="Zhang L."/>
            <person name="Zhou Y."/>
            <person name="Wang L."/>
            <person name="Guo W."/>
            <person name="Bai Y."/>
            <person name="Ruan J."/>
            <person name="Shangguan X."/>
            <person name="Mao Y."/>
            <person name="Jiang J."/>
            <person name="Zhu Y."/>
            <person name="Lei J."/>
            <person name="Kang H."/>
            <person name="Chen S."/>
            <person name="He X."/>
            <person name="Wang R."/>
            <person name="Wang Y."/>
            <person name="Chen J."/>
            <person name="Wang L."/>
            <person name="Yu S."/>
            <person name="Wang B."/>
            <person name="Wei J."/>
            <person name="Song S."/>
            <person name="Lu X."/>
            <person name="Gao Z."/>
            <person name="Gu W."/>
            <person name="Deng X."/>
            <person name="Ma D."/>
            <person name="Wang S."/>
            <person name="Liang W."/>
            <person name="Fang L."/>
            <person name="Cai C."/>
            <person name="Zhu X."/>
            <person name="Zhou B."/>
            <person name="Zhang Y."/>
            <person name="Chen Z."/>
            <person name="Xu S."/>
            <person name="Zhu R."/>
            <person name="Wang S."/>
            <person name="Zhang T."/>
            <person name="Zhao G."/>
        </authorList>
    </citation>
    <scope>NUCLEOTIDE SEQUENCE [LARGE SCALE GENOMIC DNA]</scope>
    <source>
        <strain evidence="2">cv. Xinhai21</strain>
        <tissue evidence="1">Leaf</tissue>
    </source>
</reference>
<name>A0A2P5YJZ7_GOSBA</name>
<dbReference type="EMBL" id="KZ663086">
    <property type="protein sequence ID" value="PPS15919.1"/>
    <property type="molecule type" value="Genomic_DNA"/>
</dbReference>
<dbReference type="AlphaFoldDB" id="A0A2P5YJZ7"/>
<accession>A0A2P5YJZ7</accession>
<evidence type="ECO:0000313" key="1">
    <source>
        <dbReference type="EMBL" id="PPS15919.1"/>
    </source>
</evidence>
<dbReference type="Proteomes" id="UP000239757">
    <property type="component" value="Unassembled WGS sequence"/>
</dbReference>
<protein>
    <submittedName>
        <fullName evidence="1">Uncharacterized protein</fullName>
    </submittedName>
</protein>